<dbReference type="PROSITE" id="PS50005">
    <property type="entry name" value="TPR"/>
    <property type="match status" value="1"/>
</dbReference>
<dbReference type="PANTHER" id="PTHR35807:SF1">
    <property type="entry name" value="TRANSCRIPTIONAL REGULATOR REDD"/>
    <property type="match status" value="1"/>
</dbReference>
<evidence type="ECO:0000256" key="5">
    <source>
        <dbReference type="PROSITE-ProRule" id="PRU00339"/>
    </source>
</evidence>
<reference evidence="9" key="1">
    <citation type="submission" date="2021-01" db="EMBL/GenBank/DDBJ databases">
        <title>Whole genome shotgun sequence of Actinoplanes tereljensis NBRC 105297.</title>
        <authorList>
            <person name="Komaki H."/>
            <person name="Tamura T."/>
        </authorList>
    </citation>
    <scope>NUCLEOTIDE SEQUENCE</scope>
    <source>
        <strain evidence="9">NBRC 105297</strain>
    </source>
</reference>
<dbReference type="PRINTS" id="PR00364">
    <property type="entry name" value="DISEASERSIST"/>
</dbReference>
<dbReference type="Proteomes" id="UP000623608">
    <property type="component" value="Unassembled WGS sequence"/>
</dbReference>
<dbReference type="InterPro" id="IPR001867">
    <property type="entry name" value="OmpR/PhoB-type_DNA-bd"/>
</dbReference>
<keyword evidence="4" id="KW-0804">Transcription</keyword>
<dbReference type="InterPro" id="IPR011990">
    <property type="entry name" value="TPR-like_helical_dom_sf"/>
</dbReference>
<dbReference type="SMART" id="SM00382">
    <property type="entry name" value="AAA"/>
    <property type="match status" value="1"/>
</dbReference>
<dbReference type="SUPFAM" id="SSF52540">
    <property type="entry name" value="P-loop containing nucleoside triphosphate hydrolases"/>
    <property type="match status" value="1"/>
</dbReference>
<evidence type="ECO:0000256" key="7">
    <source>
        <dbReference type="SAM" id="MobiDB-lite"/>
    </source>
</evidence>
<dbReference type="Pfam" id="PF00931">
    <property type="entry name" value="NB-ARC"/>
    <property type="match status" value="1"/>
</dbReference>
<dbReference type="GO" id="GO:0000160">
    <property type="term" value="P:phosphorelay signal transduction system"/>
    <property type="evidence" value="ECO:0007669"/>
    <property type="project" value="InterPro"/>
</dbReference>
<sequence length="978" mass="107029">MSSGLIVRRWGSQVEFGVLGPTELIHNGKAVPIGPAKQRGMIAVLLYHAGLPVRAETIIDLLWDPKEKADHRPTLYSFASRLRAVLAQVGSERALLRVAGTGSYRLAIDPATVDLHRFRRLLANARDADDRGNPESAAEILVGALALWRGDPLAELRGPRAEQLRRSLHDTLADAHKLLAECWLACGRPHSVLAQLEPVLEAHELDEALARCWVRALRAVGRHSEAKRFAGDFRRRFRREMRAEPDIDIDPPGIRSSRSAPEVTPRHLPPDIADFTGRQALLDQLHALRGPVLPLNNVVVITGMPGVGKTTLATHWAHRQRQNFPDGQLYLDAGAYGLAKPIDPADAIDRFLRILGVPPDQIPVTLEQRRDRFEDLIGDRRILILIDNVLDSTQVRPLIPRSMSCLTVITSRNRLSGLSIRNGVRTVSATPLPETESMALLARIVGDRGSAEAGDLLTLARLSGGLPLAVRIIGEHVAERPRAGIGELIGELRHRLLDATDEDDQAACLTTVFDWSYRALRPDAARLFRRIAIHPGSSISSEAAAAIVGAEVPDAEILLNTLAKAHMINHDTARRYRFHSLLHRYALERAAAEDDPATAAREQRRLLDWYLLSAAGAVAVIAPEWSAMPGLPPAPEIRPKTFPADTDALAWCDAERDNILAVSRWAAQNGYHRHGWQIPGVVHEILDRYGGQGDILKLNQLALAAARTDGHELGEIGTLINLGTTYFAVHDYDRAVATFVAARQLAATTGYVEEEIAAAHNLASTYLSLGEVSRAVEIYEEALLACRSTDHVAGEAAVLHWLGEAHLRLGRYQRSVRSHRQALAIREQIGAKRGMGQSHSSLGALHLALGNLRPARWHCETALALHRRTHDQKAECDTLITLTEVRSGLGLNTEAIADGQRAALLSEQITDSFRQVKAATALAGAFAAADDLVAAGQQVRTARRVLGDLSGVHVPPLHERLVTVEQLILDQPPRSRTG</sequence>
<protein>
    <submittedName>
        <fullName evidence="9">SARP family transcriptional regulator</fullName>
    </submittedName>
</protein>
<dbReference type="PANTHER" id="PTHR35807">
    <property type="entry name" value="TRANSCRIPTIONAL REGULATOR REDD-RELATED"/>
    <property type="match status" value="1"/>
</dbReference>
<dbReference type="InterPro" id="IPR002182">
    <property type="entry name" value="NB-ARC"/>
</dbReference>
<dbReference type="InterPro" id="IPR027417">
    <property type="entry name" value="P-loop_NTPase"/>
</dbReference>
<evidence type="ECO:0000256" key="1">
    <source>
        <dbReference type="ARBA" id="ARBA00005820"/>
    </source>
</evidence>
<comment type="similarity">
    <text evidence="1">Belongs to the AfsR/DnrI/RedD regulatory family.</text>
</comment>
<feature type="region of interest" description="Disordered" evidence="7">
    <location>
        <begin position="246"/>
        <end position="267"/>
    </location>
</feature>
<evidence type="ECO:0000259" key="8">
    <source>
        <dbReference type="PROSITE" id="PS51755"/>
    </source>
</evidence>
<dbReference type="InterPro" id="IPR036388">
    <property type="entry name" value="WH-like_DNA-bd_sf"/>
</dbReference>
<dbReference type="SUPFAM" id="SSF48452">
    <property type="entry name" value="TPR-like"/>
    <property type="match status" value="2"/>
</dbReference>
<accession>A0A919NX30</accession>
<feature type="repeat" description="TPR" evidence="5">
    <location>
        <begin position="716"/>
        <end position="749"/>
    </location>
</feature>
<dbReference type="Gene3D" id="3.40.50.300">
    <property type="entry name" value="P-loop containing nucleotide triphosphate hydrolases"/>
    <property type="match status" value="1"/>
</dbReference>
<keyword evidence="3 6" id="KW-0238">DNA-binding</keyword>
<dbReference type="Pfam" id="PF13424">
    <property type="entry name" value="TPR_12"/>
    <property type="match status" value="2"/>
</dbReference>
<proteinExistence type="inferred from homology"/>
<evidence type="ECO:0000313" key="10">
    <source>
        <dbReference type="Proteomes" id="UP000623608"/>
    </source>
</evidence>
<organism evidence="9 10">
    <name type="scientific">Paractinoplanes tereljensis</name>
    <dbReference type="NCBI Taxonomy" id="571912"/>
    <lineage>
        <taxon>Bacteria</taxon>
        <taxon>Bacillati</taxon>
        <taxon>Actinomycetota</taxon>
        <taxon>Actinomycetes</taxon>
        <taxon>Micromonosporales</taxon>
        <taxon>Micromonosporaceae</taxon>
        <taxon>Paractinoplanes</taxon>
    </lineage>
</organism>
<dbReference type="GO" id="GO:0003677">
    <property type="term" value="F:DNA binding"/>
    <property type="evidence" value="ECO:0007669"/>
    <property type="project" value="UniProtKB-UniRule"/>
</dbReference>
<keyword evidence="5" id="KW-0802">TPR repeat</keyword>
<dbReference type="AlphaFoldDB" id="A0A919NX30"/>
<dbReference type="Gene3D" id="1.10.10.10">
    <property type="entry name" value="Winged helix-like DNA-binding domain superfamily/Winged helix DNA-binding domain"/>
    <property type="match status" value="1"/>
</dbReference>
<dbReference type="EMBL" id="BOMY01000060">
    <property type="protein sequence ID" value="GIF26333.1"/>
    <property type="molecule type" value="Genomic_DNA"/>
</dbReference>
<dbReference type="SUPFAM" id="SSF46894">
    <property type="entry name" value="C-terminal effector domain of the bipartite response regulators"/>
    <property type="match status" value="1"/>
</dbReference>
<dbReference type="InterPro" id="IPR051677">
    <property type="entry name" value="AfsR-DnrI-RedD_regulator"/>
</dbReference>
<dbReference type="SMART" id="SM00028">
    <property type="entry name" value="TPR"/>
    <property type="match status" value="5"/>
</dbReference>
<dbReference type="Gene3D" id="1.25.40.10">
    <property type="entry name" value="Tetratricopeptide repeat domain"/>
    <property type="match status" value="2"/>
</dbReference>
<keyword evidence="10" id="KW-1185">Reference proteome</keyword>
<feature type="DNA-binding region" description="OmpR/PhoB-type" evidence="6">
    <location>
        <begin position="5"/>
        <end position="108"/>
    </location>
</feature>
<evidence type="ECO:0000313" key="9">
    <source>
        <dbReference type="EMBL" id="GIF26333.1"/>
    </source>
</evidence>
<name>A0A919NX30_9ACTN</name>
<evidence type="ECO:0000256" key="3">
    <source>
        <dbReference type="ARBA" id="ARBA00023125"/>
    </source>
</evidence>
<evidence type="ECO:0000256" key="6">
    <source>
        <dbReference type="PROSITE-ProRule" id="PRU01091"/>
    </source>
</evidence>
<dbReference type="InterPro" id="IPR016032">
    <property type="entry name" value="Sig_transdc_resp-reg_C-effctor"/>
</dbReference>
<dbReference type="SMART" id="SM01043">
    <property type="entry name" value="BTAD"/>
    <property type="match status" value="1"/>
</dbReference>
<gene>
    <name evidence="9" type="ORF">Ate02nite_90630</name>
</gene>
<dbReference type="Pfam" id="PF03704">
    <property type="entry name" value="BTAD"/>
    <property type="match status" value="1"/>
</dbReference>
<dbReference type="PROSITE" id="PS51755">
    <property type="entry name" value="OMPR_PHOB"/>
    <property type="match status" value="1"/>
</dbReference>
<keyword evidence="2" id="KW-0805">Transcription regulation</keyword>
<dbReference type="GO" id="GO:0043531">
    <property type="term" value="F:ADP binding"/>
    <property type="evidence" value="ECO:0007669"/>
    <property type="project" value="InterPro"/>
</dbReference>
<dbReference type="GO" id="GO:0006355">
    <property type="term" value="P:regulation of DNA-templated transcription"/>
    <property type="evidence" value="ECO:0007669"/>
    <property type="project" value="InterPro"/>
</dbReference>
<comment type="caution">
    <text evidence="9">The sequence shown here is derived from an EMBL/GenBank/DDBJ whole genome shotgun (WGS) entry which is preliminary data.</text>
</comment>
<dbReference type="InterPro" id="IPR003593">
    <property type="entry name" value="AAA+_ATPase"/>
</dbReference>
<dbReference type="InterPro" id="IPR019734">
    <property type="entry name" value="TPR_rpt"/>
</dbReference>
<dbReference type="InterPro" id="IPR005158">
    <property type="entry name" value="BTAD"/>
</dbReference>
<evidence type="ECO:0000256" key="2">
    <source>
        <dbReference type="ARBA" id="ARBA00023015"/>
    </source>
</evidence>
<feature type="domain" description="OmpR/PhoB-type" evidence="8">
    <location>
        <begin position="5"/>
        <end position="108"/>
    </location>
</feature>
<evidence type="ECO:0000256" key="4">
    <source>
        <dbReference type="ARBA" id="ARBA00023163"/>
    </source>
</evidence>